<keyword evidence="3" id="KW-0732">Signal</keyword>
<dbReference type="PANTHER" id="PTHR47053">
    <property type="entry name" value="MUREIN DD-ENDOPEPTIDASE MEPH-RELATED"/>
    <property type="match status" value="1"/>
</dbReference>
<evidence type="ECO:0000256" key="4">
    <source>
        <dbReference type="ARBA" id="ARBA00022801"/>
    </source>
</evidence>
<feature type="domain" description="NlpC/P60" evidence="6">
    <location>
        <begin position="52"/>
        <end position="176"/>
    </location>
</feature>
<evidence type="ECO:0000313" key="7">
    <source>
        <dbReference type="EMBL" id="CAB4128890.1"/>
    </source>
</evidence>
<dbReference type="PROSITE" id="PS51935">
    <property type="entry name" value="NLPC_P60"/>
    <property type="match status" value="1"/>
</dbReference>
<dbReference type="InterPro" id="IPR038765">
    <property type="entry name" value="Papain-like_cys_pep_sf"/>
</dbReference>
<name>A0A6J7WRD6_9CAUD</name>
<accession>A0A6J7WRD6</accession>
<dbReference type="InterPro" id="IPR000064">
    <property type="entry name" value="NLP_P60_dom"/>
</dbReference>
<dbReference type="SUPFAM" id="SSF54001">
    <property type="entry name" value="Cysteine proteinases"/>
    <property type="match status" value="1"/>
</dbReference>
<dbReference type="PANTHER" id="PTHR47053:SF1">
    <property type="entry name" value="MUREIN DD-ENDOPEPTIDASE MEPH-RELATED"/>
    <property type="match status" value="1"/>
</dbReference>
<evidence type="ECO:0000259" key="6">
    <source>
        <dbReference type="PROSITE" id="PS51935"/>
    </source>
</evidence>
<evidence type="ECO:0000256" key="1">
    <source>
        <dbReference type="ARBA" id="ARBA00007074"/>
    </source>
</evidence>
<dbReference type="EMBL" id="LR798276">
    <property type="protein sequence ID" value="CAB5219345.1"/>
    <property type="molecule type" value="Genomic_DNA"/>
</dbReference>
<dbReference type="GO" id="GO:0001897">
    <property type="term" value="P:symbiont-mediated cytolysis of host cell"/>
    <property type="evidence" value="ECO:0007669"/>
    <property type="project" value="UniProtKB-ARBA"/>
</dbReference>
<keyword evidence="8" id="KW-0449">Lipoprotein</keyword>
<organism evidence="8">
    <name type="scientific">uncultured Caudovirales phage</name>
    <dbReference type="NCBI Taxonomy" id="2100421"/>
    <lineage>
        <taxon>Viruses</taxon>
        <taxon>Duplodnaviria</taxon>
        <taxon>Heunggongvirae</taxon>
        <taxon>Uroviricota</taxon>
        <taxon>Caudoviricetes</taxon>
        <taxon>Peduoviridae</taxon>
        <taxon>Maltschvirus</taxon>
        <taxon>Maltschvirus maltsch</taxon>
    </lineage>
</organism>
<gene>
    <name evidence="7" type="ORF">UFOVP110_103</name>
    <name evidence="8" type="ORF">UFOVP223_61</name>
</gene>
<dbReference type="PROSITE" id="PS51257">
    <property type="entry name" value="PROKAR_LIPOPROTEIN"/>
    <property type="match status" value="1"/>
</dbReference>
<sequence length="176" mass="19432">MKKYVILASVLLTLAGCSASAAVATTPHVVTKSVAVSKQVLSLDTLRLQMNKSNMQKVITRLKAQVHKTYYVFSGDSPRGWDCSGLVVWTYKQLGLTLPHSATAQAHLGTKVNEPKIGDIVVFGYKGSYYYDHSGIYIGDGKVINANKYYGTTVIEPLSNFKYYSNIRFIRVLPMA</sequence>
<keyword evidence="4" id="KW-0378">Hydrolase</keyword>
<keyword evidence="2" id="KW-0645">Protease</keyword>
<dbReference type="Pfam" id="PF00877">
    <property type="entry name" value="NLPC_P60"/>
    <property type="match status" value="1"/>
</dbReference>
<evidence type="ECO:0000256" key="5">
    <source>
        <dbReference type="ARBA" id="ARBA00022807"/>
    </source>
</evidence>
<evidence type="ECO:0000313" key="8">
    <source>
        <dbReference type="EMBL" id="CAB5219345.1"/>
    </source>
</evidence>
<dbReference type="InterPro" id="IPR051202">
    <property type="entry name" value="Peptidase_C40"/>
</dbReference>
<dbReference type="Gene3D" id="3.90.1720.10">
    <property type="entry name" value="endopeptidase domain like (from Nostoc punctiforme)"/>
    <property type="match status" value="1"/>
</dbReference>
<proteinExistence type="inferred from homology"/>
<comment type="similarity">
    <text evidence="1">Belongs to the peptidase C40 family.</text>
</comment>
<protein>
    <submittedName>
        <fullName evidence="8">Outer membrane lipoprotein</fullName>
    </submittedName>
</protein>
<reference evidence="8" key="1">
    <citation type="submission" date="2020-05" db="EMBL/GenBank/DDBJ databases">
        <authorList>
            <person name="Chiriac C."/>
            <person name="Salcher M."/>
            <person name="Ghai R."/>
            <person name="Kavagutti S V."/>
        </authorList>
    </citation>
    <scope>NUCLEOTIDE SEQUENCE</scope>
</reference>
<dbReference type="Pfam" id="PF08139">
    <property type="entry name" value="LPAM_1"/>
    <property type="match status" value="1"/>
</dbReference>
<dbReference type="GO" id="GO:0006508">
    <property type="term" value="P:proteolysis"/>
    <property type="evidence" value="ECO:0007669"/>
    <property type="project" value="UniProtKB-KW"/>
</dbReference>
<dbReference type="GO" id="GO:0008234">
    <property type="term" value="F:cysteine-type peptidase activity"/>
    <property type="evidence" value="ECO:0007669"/>
    <property type="project" value="UniProtKB-KW"/>
</dbReference>
<keyword evidence="5" id="KW-0788">Thiol protease</keyword>
<dbReference type="EMBL" id="LR796220">
    <property type="protein sequence ID" value="CAB4128890.1"/>
    <property type="molecule type" value="Genomic_DNA"/>
</dbReference>
<evidence type="ECO:0000256" key="3">
    <source>
        <dbReference type="ARBA" id="ARBA00022729"/>
    </source>
</evidence>
<evidence type="ECO:0000256" key="2">
    <source>
        <dbReference type="ARBA" id="ARBA00022670"/>
    </source>
</evidence>
<dbReference type="InterPro" id="IPR012640">
    <property type="entry name" value="Membr_lipoprot_lipid_attach_CS"/>
</dbReference>